<dbReference type="Gene3D" id="2.40.110.10">
    <property type="entry name" value="Butyryl-CoA Dehydrogenase, subunit A, domain 2"/>
    <property type="match status" value="1"/>
</dbReference>
<gene>
    <name evidence="1" type="ORF">AB2L28_02445</name>
</gene>
<proteinExistence type="predicted"/>
<dbReference type="InterPro" id="IPR046373">
    <property type="entry name" value="Acyl-CoA_Oxase/DH_mid-dom_sf"/>
</dbReference>
<dbReference type="SUPFAM" id="SSF56645">
    <property type="entry name" value="Acyl-CoA dehydrogenase NM domain-like"/>
    <property type="match status" value="1"/>
</dbReference>
<reference evidence="1 2" key="1">
    <citation type="submission" date="2024-07" db="EMBL/GenBank/DDBJ databases">
        <authorList>
            <person name="Thanompreechachai J."/>
            <person name="Duangmal K."/>
        </authorList>
    </citation>
    <scope>NUCLEOTIDE SEQUENCE [LARGE SCALE GENOMIC DNA]</scope>
    <source>
        <strain evidence="1 2">TBRC 1896</strain>
    </source>
</reference>
<sequence>MPTPLVDAALALCRRLTREVPLPGAGDTRRRWDVLATLAEQDLTLARVVEAHLDAVAVLAEAGREPPPGSTWGVFAAEAPDARLEARETPGGQWSLEGTKPWCSLAGVLTHALVTARTGAGRRLFAVDLEAARAAGRLEVLPDRWHSRGLVDVPSGPVVLRDVPARPVGDAGWYLRRPGFAHGGIGVAACWYGGAVGVARALRETGRTDPLTQRSRGLVDLRLWSARTALDAAAATVDAGRATGVEGELLAARVRALLAETAEVVLSEVGHALGPRPLTADAAHAARVADLTVYVRQHHADHDLVALAELAAQ</sequence>
<name>A0ABV4HZ68_9ACTN</name>
<organism evidence="1 2">
    <name type="scientific">Kineococcus mangrovi</name>
    <dbReference type="NCBI Taxonomy" id="1660183"/>
    <lineage>
        <taxon>Bacteria</taxon>
        <taxon>Bacillati</taxon>
        <taxon>Actinomycetota</taxon>
        <taxon>Actinomycetes</taxon>
        <taxon>Kineosporiales</taxon>
        <taxon>Kineosporiaceae</taxon>
        <taxon>Kineococcus</taxon>
    </lineage>
</organism>
<dbReference type="InterPro" id="IPR009100">
    <property type="entry name" value="AcylCoA_DH/oxidase_NM_dom_sf"/>
</dbReference>
<dbReference type="EMBL" id="JBGGTQ010000001">
    <property type="protein sequence ID" value="MEZ0491095.1"/>
    <property type="molecule type" value="Genomic_DNA"/>
</dbReference>
<evidence type="ECO:0000313" key="2">
    <source>
        <dbReference type="Proteomes" id="UP001566476"/>
    </source>
</evidence>
<dbReference type="RefSeq" id="WP_370717124.1">
    <property type="nucleotide sequence ID" value="NZ_JBGGTQ010000001.1"/>
</dbReference>
<dbReference type="Proteomes" id="UP001566476">
    <property type="component" value="Unassembled WGS sequence"/>
</dbReference>
<comment type="caution">
    <text evidence="1">The sequence shown here is derived from an EMBL/GenBank/DDBJ whole genome shotgun (WGS) entry which is preliminary data.</text>
</comment>
<evidence type="ECO:0000313" key="1">
    <source>
        <dbReference type="EMBL" id="MEZ0491095.1"/>
    </source>
</evidence>
<protein>
    <submittedName>
        <fullName evidence="1">Acyl-CoA dehydrogenase</fullName>
    </submittedName>
</protein>
<keyword evidence="2" id="KW-1185">Reference proteome</keyword>
<accession>A0ABV4HZ68</accession>